<dbReference type="Proteomes" id="UP000282087">
    <property type="component" value="Unassembled WGS sequence"/>
</dbReference>
<dbReference type="InterPro" id="IPR025770">
    <property type="entry name" value="PPMT_MeTrfase"/>
</dbReference>
<evidence type="ECO:0000256" key="1">
    <source>
        <dbReference type="ARBA" id="ARBA00004141"/>
    </source>
</evidence>
<dbReference type="AlphaFoldDB" id="A0A3M6V979"/>
<comment type="subcellular location">
    <subcellularLocation>
        <location evidence="10">Endoplasmic reticulum membrane</location>
        <topology evidence="10">Multi-pass membrane protein</topology>
    </subcellularLocation>
    <subcellularLocation>
        <location evidence="1">Membrane</location>
        <topology evidence="1">Multi-pass membrane protein</topology>
    </subcellularLocation>
</comment>
<keyword evidence="9 10" id="KW-0472">Membrane</keyword>
<evidence type="ECO:0000256" key="8">
    <source>
        <dbReference type="ARBA" id="ARBA00022989"/>
    </source>
</evidence>
<name>A0A3M6V979_9STRA</name>
<feature type="transmembrane region" description="Helical" evidence="10">
    <location>
        <begin position="94"/>
        <end position="111"/>
    </location>
</feature>
<keyword evidence="4 10" id="KW-0489">Methyltransferase</keyword>
<evidence type="ECO:0000256" key="3">
    <source>
        <dbReference type="ARBA" id="ARBA00012151"/>
    </source>
</evidence>
<keyword evidence="12" id="KW-1185">Reference proteome</keyword>
<dbReference type="InterPro" id="IPR007269">
    <property type="entry name" value="ICMT_MeTrfase"/>
</dbReference>
<evidence type="ECO:0000256" key="10">
    <source>
        <dbReference type="RuleBase" id="RU362022"/>
    </source>
</evidence>
<sequence length="279" mass="32379">MFKSEAFRSDRGLGKVALAAFGLGVFMTLHVSLLIYTKCVALMDPSFDAIASSRWQCLEQWSWYALALGFFHLMEFMMTAAYRPTNVSYDANSTGRYVANTSFVVIAAFLLNHSREYHLAVLLSCVEFWLEFYFVPMWKLHSFVRPVGMAFVIGGQSFRVAAMSTAANNFSHRIEYFKRKEHRLVTHGVYRFIRHPSYLGWFWWIVGSQILLANPVCALGYTLVAWSFFHDRIPYEEQLLLGFFPNEYPAYKARTFSGIPFTVMNYFTCYGDRERRNTD</sequence>
<dbReference type="EC" id="2.1.1.100" evidence="3 10"/>
<evidence type="ECO:0000256" key="4">
    <source>
        <dbReference type="ARBA" id="ARBA00022603"/>
    </source>
</evidence>
<dbReference type="PANTHER" id="PTHR12714:SF9">
    <property type="entry name" value="PROTEIN-S-ISOPRENYLCYSTEINE O-METHYLTRANSFERASE"/>
    <property type="match status" value="1"/>
</dbReference>
<evidence type="ECO:0000313" key="11">
    <source>
        <dbReference type="EMBL" id="RMX63029.1"/>
    </source>
</evidence>
<evidence type="ECO:0000256" key="9">
    <source>
        <dbReference type="ARBA" id="ARBA00023136"/>
    </source>
</evidence>
<feature type="transmembrane region" description="Helical" evidence="10">
    <location>
        <begin position="201"/>
        <end position="229"/>
    </location>
</feature>
<keyword evidence="5" id="KW-0808">Transferase</keyword>
<comment type="caution">
    <text evidence="11">The sequence shown here is derived from an EMBL/GenBank/DDBJ whole genome shotgun (WGS) entry which is preliminary data.</text>
</comment>
<dbReference type="EMBL" id="QLLG01000461">
    <property type="protein sequence ID" value="RMX63029.1"/>
    <property type="molecule type" value="Genomic_DNA"/>
</dbReference>
<evidence type="ECO:0000256" key="6">
    <source>
        <dbReference type="ARBA" id="ARBA00022691"/>
    </source>
</evidence>
<feature type="transmembrane region" description="Helical" evidence="10">
    <location>
        <begin position="12"/>
        <end position="36"/>
    </location>
</feature>
<evidence type="ECO:0000256" key="7">
    <source>
        <dbReference type="ARBA" id="ARBA00022692"/>
    </source>
</evidence>
<gene>
    <name evidence="11" type="ORF">DD238_008254</name>
</gene>
<proteinExistence type="inferred from homology"/>
<keyword evidence="7 10" id="KW-0812">Transmembrane</keyword>
<comment type="similarity">
    <text evidence="2 10">Belongs to the class VI-like SAM-binding methyltransferase superfamily. Isoprenylcysteine carboxyl methyltransferase family.</text>
</comment>
<dbReference type="PROSITE" id="PS51564">
    <property type="entry name" value="SAM_ICMT"/>
    <property type="match status" value="1"/>
</dbReference>
<dbReference type="Pfam" id="PF04140">
    <property type="entry name" value="ICMT"/>
    <property type="match status" value="1"/>
</dbReference>
<dbReference type="GO" id="GO:0004671">
    <property type="term" value="F:protein C-terminal S-isoprenylcysteine carboxyl O-methyltransferase activity"/>
    <property type="evidence" value="ECO:0007669"/>
    <property type="project" value="UniProtKB-EC"/>
</dbReference>
<dbReference type="PANTHER" id="PTHR12714">
    <property type="entry name" value="PROTEIN-S ISOPRENYLCYSTEINE O-METHYLTRANSFERASE"/>
    <property type="match status" value="1"/>
</dbReference>
<dbReference type="STRING" id="542832.A0A3M6V979"/>
<dbReference type="VEuPathDB" id="FungiDB:DD237_004863"/>
<reference evidence="11 12" key="1">
    <citation type="submission" date="2018-06" db="EMBL/GenBank/DDBJ databases">
        <title>Comparative genomics of downy mildews reveals potential adaptations to biotrophy.</title>
        <authorList>
            <person name="Fletcher K."/>
            <person name="Klosterman S.J."/>
            <person name="Derevnina L."/>
            <person name="Martin F."/>
            <person name="Koike S."/>
            <person name="Reyes Chin-Wo S."/>
            <person name="Mou B."/>
            <person name="Michelmore R."/>
        </authorList>
    </citation>
    <scope>NUCLEOTIDE SEQUENCE [LARGE SCALE GENOMIC DNA]</scope>
    <source>
        <strain evidence="11 12">R14</strain>
    </source>
</reference>
<comment type="catalytic activity">
    <reaction evidence="10">
        <text>[protein]-C-terminal S-[(2E,6E)-farnesyl]-L-cysteine + S-adenosyl-L-methionine = [protein]-C-terminal S-[(2E,6E)-farnesyl]-L-cysteine methyl ester + S-adenosyl-L-homocysteine</text>
        <dbReference type="Rhea" id="RHEA:21672"/>
        <dbReference type="Rhea" id="RHEA-COMP:12125"/>
        <dbReference type="Rhea" id="RHEA-COMP:12126"/>
        <dbReference type="ChEBI" id="CHEBI:57856"/>
        <dbReference type="ChEBI" id="CHEBI:59789"/>
        <dbReference type="ChEBI" id="CHEBI:90510"/>
        <dbReference type="ChEBI" id="CHEBI:90511"/>
        <dbReference type="EC" id="2.1.1.100"/>
    </reaction>
</comment>
<evidence type="ECO:0000313" key="12">
    <source>
        <dbReference type="Proteomes" id="UP000282087"/>
    </source>
</evidence>
<dbReference type="Gene3D" id="1.20.120.1630">
    <property type="match status" value="1"/>
</dbReference>
<keyword evidence="10" id="KW-0256">Endoplasmic reticulum</keyword>
<feature type="transmembrane region" description="Helical" evidence="10">
    <location>
        <begin position="61"/>
        <end position="82"/>
    </location>
</feature>
<evidence type="ECO:0000256" key="2">
    <source>
        <dbReference type="ARBA" id="ARBA00009140"/>
    </source>
</evidence>
<dbReference type="GO" id="GO:0005789">
    <property type="term" value="C:endoplasmic reticulum membrane"/>
    <property type="evidence" value="ECO:0007669"/>
    <property type="project" value="UniProtKB-SubCell"/>
</dbReference>
<evidence type="ECO:0000256" key="5">
    <source>
        <dbReference type="ARBA" id="ARBA00022679"/>
    </source>
</evidence>
<keyword evidence="8 10" id="KW-1133">Transmembrane helix</keyword>
<organism evidence="11 12">
    <name type="scientific">Peronospora effusa</name>
    <dbReference type="NCBI Taxonomy" id="542832"/>
    <lineage>
        <taxon>Eukaryota</taxon>
        <taxon>Sar</taxon>
        <taxon>Stramenopiles</taxon>
        <taxon>Oomycota</taxon>
        <taxon>Peronosporomycetes</taxon>
        <taxon>Peronosporales</taxon>
        <taxon>Peronosporaceae</taxon>
        <taxon>Peronospora</taxon>
    </lineage>
</organism>
<keyword evidence="6 10" id="KW-0949">S-adenosyl-L-methionine</keyword>
<accession>A0A3M6V979</accession>
<protein>
    <recommendedName>
        <fullName evidence="3 10">Protein-S-isoprenylcysteine O-methyltransferase</fullName>
        <ecNumber evidence="3 10">2.1.1.100</ecNumber>
    </recommendedName>
</protein>
<dbReference type="GO" id="GO:0032259">
    <property type="term" value="P:methylation"/>
    <property type="evidence" value="ECO:0007669"/>
    <property type="project" value="UniProtKB-KW"/>
</dbReference>
<feature type="transmembrane region" description="Helical" evidence="10">
    <location>
        <begin position="117"/>
        <end position="135"/>
    </location>
</feature>